<reference evidence="13" key="1">
    <citation type="submission" date="2025-08" db="UniProtKB">
        <authorList>
            <consortium name="RefSeq"/>
        </authorList>
    </citation>
    <scope>IDENTIFICATION</scope>
</reference>
<evidence type="ECO:0000313" key="12">
    <source>
        <dbReference type="Proteomes" id="UP000694845"/>
    </source>
</evidence>
<keyword evidence="9 11" id="KW-0496">Mitochondrion</keyword>
<evidence type="ECO:0000256" key="9">
    <source>
        <dbReference type="ARBA" id="ARBA00023128"/>
    </source>
</evidence>
<dbReference type="InterPro" id="IPR006885">
    <property type="entry name" value="NADH_UbQ_FeS_4_mit-like"/>
</dbReference>
<keyword evidence="10 11" id="KW-0472">Membrane</keyword>
<organism evidence="12 13">
    <name type="scientific">Acanthaster planci</name>
    <name type="common">Crown-of-thorns starfish</name>
    <dbReference type="NCBI Taxonomy" id="133434"/>
    <lineage>
        <taxon>Eukaryota</taxon>
        <taxon>Metazoa</taxon>
        <taxon>Echinodermata</taxon>
        <taxon>Eleutherozoa</taxon>
        <taxon>Asterozoa</taxon>
        <taxon>Asteroidea</taxon>
        <taxon>Valvatacea</taxon>
        <taxon>Valvatida</taxon>
        <taxon>Acanthasteridae</taxon>
        <taxon>Acanthaster</taxon>
    </lineage>
</organism>
<comment type="similarity">
    <text evidence="2 11">Belongs to the complex I NDUFS4 subunit family.</text>
</comment>
<proteinExistence type="inferred from homology"/>
<evidence type="ECO:0000313" key="13">
    <source>
        <dbReference type="RefSeq" id="XP_022105217.1"/>
    </source>
</evidence>
<sequence>MALCRCASRSSNVNIFCRFLSTSPWRTLKEGVQETRVDTLKEKSMDLTTVSGIPEEHIKTRKVRIFIPAKNAMQSGTNNTHQWKLEFETRERWENPLMGWASTADPLSNVALSFRTKEEAASFAEKNGWWYEIEELPSRAMRPKSYGANFSWDKKTRVSTK</sequence>
<dbReference type="OrthoDB" id="3089at2759"/>
<dbReference type="CTD" id="4724"/>
<dbReference type="GO" id="GO:0022900">
    <property type="term" value="P:electron transport chain"/>
    <property type="evidence" value="ECO:0007669"/>
    <property type="project" value="InterPro"/>
</dbReference>
<evidence type="ECO:0000256" key="7">
    <source>
        <dbReference type="ARBA" id="ARBA00022946"/>
    </source>
</evidence>
<dbReference type="OMA" id="GTIMKFD"/>
<evidence type="ECO:0000256" key="8">
    <source>
        <dbReference type="ARBA" id="ARBA00022982"/>
    </source>
</evidence>
<evidence type="ECO:0000256" key="5">
    <source>
        <dbReference type="ARBA" id="ARBA00022660"/>
    </source>
</evidence>
<comment type="function">
    <text evidence="1 11">Accessory subunit of the mitochondrial membrane respiratory chain NADH dehydrogenase (Complex I), that is believed not to be involved in catalysis. Complex I functions in the transfer of electrons from NADH to the respiratory chain. The immediate electron acceptor for the enzyme is believed to be ubiquinone.</text>
</comment>
<dbReference type="Proteomes" id="UP000694845">
    <property type="component" value="Unplaced"/>
</dbReference>
<dbReference type="GeneID" id="110987093"/>
<evidence type="ECO:0000256" key="1">
    <source>
        <dbReference type="ARBA" id="ARBA00003195"/>
    </source>
</evidence>
<keyword evidence="5 11" id="KW-0679">Respiratory chain</keyword>
<keyword evidence="6 11" id="KW-0999">Mitochondrion inner membrane</keyword>
<dbReference type="Pfam" id="PF04800">
    <property type="entry name" value="NDUS4"/>
    <property type="match status" value="1"/>
</dbReference>
<dbReference type="InterPro" id="IPR038532">
    <property type="entry name" value="NDUFS4-like_sf"/>
</dbReference>
<comment type="subcellular location">
    <subcellularLocation>
        <location evidence="11">Mitochondrion inner membrane</location>
        <topology evidence="11">Peripheral membrane protein</topology>
        <orientation evidence="11">Matrix side</orientation>
    </subcellularLocation>
</comment>
<evidence type="ECO:0000256" key="3">
    <source>
        <dbReference type="ARBA" id="ARBA00015796"/>
    </source>
</evidence>
<dbReference type="PANTHER" id="PTHR12219:SF8">
    <property type="entry name" value="NADH DEHYDROGENASE [UBIQUINONE] IRON-SULFUR PROTEIN 4, MITOCHONDRIAL"/>
    <property type="match status" value="1"/>
</dbReference>
<evidence type="ECO:0000256" key="4">
    <source>
        <dbReference type="ARBA" id="ARBA00022448"/>
    </source>
</evidence>
<keyword evidence="4 11" id="KW-0813">Transport</keyword>
<dbReference type="RefSeq" id="XP_022105217.1">
    <property type="nucleotide sequence ID" value="XM_022249525.1"/>
</dbReference>
<gene>
    <name evidence="13" type="primary">LOC110987093</name>
</gene>
<name>A0A8B7ZJL9_ACAPL</name>
<keyword evidence="8 11" id="KW-0249">Electron transport</keyword>
<protein>
    <recommendedName>
        <fullName evidence="3 11">NADH dehydrogenase [ubiquinone] iron-sulfur protein 4, mitochondrial</fullName>
    </recommendedName>
</protein>
<dbReference type="Gene3D" id="3.30.160.190">
    <property type="entry name" value="atu1810 like domain"/>
    <property type="match status" value="1"/>
</dbReference>
<evidence type="ECO:0000256" key="10">
    <source>
        <dbReference type="ARBA" id="ARBA00023136"/>
    </source>
</evidence>
<dbReference type="AlphaFoldDB" id="A0A8B7ZJL9"/>
<accession>A0A8B7ZJL9</accession>
<keyword evidence="12" id="KW-1185">Reference proteome</keyword>
<dbReference type="GO" id="GO:0005743">
    <property type="term" value="C:mitochondrial inner membrane"/>
    <property type="evidence" value="ECO:0007669"/>
    <property type="project" value="UniProtKB-SubCell"/>
</dbReference>
<dbReference type="FunFam" id="3.30.160.190:FF:000001">
    <property type="entry name" value="NADH-ubiquinone oxidoreductase 21 kDa subunit mitochondrial"/>
    <property type="match status" value="1"/>
</dbReference>
<evidence type="ECO:0000256" key="6">
    <source>
        <dbReference type="ARBA" id="ARBA00022792"/>
    </source>
</evidence>
<dbReference type="PANTHER" id="PTHR12219">
    <property type="entry name" value="NADH-UBIQUINONE OXIDOREDUCTASE"/>
    <property type="match status" value="1"/>
</dbReference>
<keyword evidence="7 11" id="KW-0809">Transit peptide</keyword>
<evidence type="ECO:0000256" key="11">
    <source>
        <dbReference type="RuleBase" id="RU367010"/>
    </source>
</evidence>
<evidence type="ECO:0000256" key="2">
    <source>
        <dbReference type="ARBA" id="ARBA00005882"/>
    </source>
</evidence>
<dbReference type="KEGG" id="aplc:110987093"/>